<keyword evidence="7 12" id="KW-1133">Transmembrane helix</keyword>
<feature type="transmembrane region" description="Helical" evidence="12">
    <location>
        <begin position="234"/>
        <end position="253"/>
    </location>
</feature>
<dbReference type="PANTHER" id="PTHR11157">
    <property type="entry name" value="FATTY ACID ACYL TRANSFERASE-RELATED"/>
    <property type="match status" value="1"/>
</dbReference>
<dbReference type="GO" id="GO:0019367">
    <property type="term" value="P:fatty acid elongation, saturated fatty acid"/>
    <property type="evidence" value="ECO:0007669"/>
    <property type="project" value="TreeGrafter"/>
</dbReference>
<dbReference type="GO" id="GO:0042761">
    <property type="term" value="P:very long-chain fatty acid biosynthetic process"/>
    <property type="evidence" value="ECO:0007669"/>
    <property type="project" value="TreeGrafter"/>
</dbReference>
<evidence type="ECO:0000256" key="11">
    <source>
        <dbReference type="ARBA" id="ARBA00047375"/>
    </source>
</evidence>
<dbReference type="InterPro" id="IPR030457">
    <property type="entry name" value="ELO_CS"/>
</dbReference>
<dbReference type="OrthoDB" id="434092at2759"/>
<keyword evidence="6 12" id="KW-0276">Fatty acid metabolism</keyword>
<dbReference type="GeneID" id="27705302"/>
<evidence type="ECO:0000256" key="4">
    <source>
        <dbReference type="ARBA" id="ARBA00022679"/>
    </source>
</evidence>
<organism evidence="13 14">
    <name type="scientific">Cladophialophora bantiana (strain ATCC 10958 / CBS 173.52 / CDC B-1940 / NIH 8579)</name>
    <name type="common">Xylohypha bantiana</name>
    <dbReference type="NCBI Taxonomy" id="1442370"/>
    <lineage>
        <taxon>Eukaryota</taxon>
        <taxon>Fungi</taxon>
        <taxon>Dikarya</taxon>
        <taxon>Ascomycota</taxon>
        <taxon>Pezizomycotina</taxon>
        <taxon>Eurotiomycetes</taxon>
        <taxon>Chaetothyriomycetidae</taxon>
        <taxon>Chaetothyriales</taxon>
        <taxon>Herpotrichiellaceae</taxon>
        <taxon>Cladophialophora</taxon>
    </lineage>
</organism>
<evidence type="ECO:0000256" key="7">
    <source>
        <dbReference type="ARBA" id="ARBA00022989"/>
    </source>
</evidence>
<reference evidence="13" key="1">
    <citation type="submission" date="2015-01" db="EMBL/GenBank/DDBJ databases">
        <title>The Genome Sequence of Cladophialophora bantiana CBS 173.52.</title>
        <authorList>
            <consortium name="The Broad Institute Genomics Platform"/>
            <person name="Cuomo C."/>
            <person name="de Hoog S."/>
            <person name="Gorbushina A."/>
            <person name="Stielow B."/>
            <person name="Teixiera M."/>
            <person name="Abouelleil A."/>
            <person name="Chapman S.B."/>
            <person name="Priest M."/>
            <person name="Young S.K."/>
            <person name="Wortman J."/>
            <person name="Nusbaum C."/>
            <person name="Birren B."/>
        </authorList>
    </citation>
    <scope>NUCLEOTIDE SEQUENCE [LARGE SCALE GENOMIC DNA]</scope>
    <source>
        <strain evidence="13">CBS 173.52</strain>
    </source>
</reference>
<evidence type="ECO:0000313" key="14">
    <source>
        <dbReference type="Proteomes" id="UP000053789"/>
    </source>
</evidence>
<comment type="catalytic activity">
    <reaction evidence="11">
        <text>a very-long-chain acyl-CoA + malonyl-CoA + H(+) = a very-long-chain 3-oxoacyl-CoA + CO2 + CoA</text>
        <dbReference type="Rhea" id="RHEA:32727"/>
        <dbReference type="ChEBI" id="CHEBI:15378"/>
        <dbReference type="ChEBI" id="CHEBI:16526"/>
        <dbReference type="ChEBI" id="CHEBI:57287"/>
        <dbReference type="ChEBI" id="CHEBI:57384"/>
        <dbReference type="ChEBI" id="CHEBI:90725"/>
        <dbReference type="ChEBI" id="CHEBI:90736"/>
        <dbReference type="EC" id="2.3.1.199"/>
    </reaction>
</comment>
<dbReference type="GO" id="GO:0009922">
    <property type="term" value="F:fatty acid elongase activity"/>
    <property type="evidence" value="ECO:0007669"/>
    <property type="project" value="UniProtKB-EC"/>
</dbReference>
<keyword evidence="14" id="KW-1185">Reference proteome</keyword>
<keyword evidence="10 12" id="KW-0275">Fatty acid biosynthesis</keyword>
<evidence type="ECO:0000256" key="2">
    <source>
        <dbReference type="ARBA" id="ARBA00007263"/>
    </source>
</evidence>
<gene>
    <name evidence="13" type="ORF">Z519_12374</name>
</gene>
<dbReference type="GO" id="GO:0034626">
    <property type="term" value="P:fatty acid elongation, polyunsaturated fatty acid"/>
    <property type="evidence" value="ECO:0007669"/>
    <property type="project" value="TreeGrafter"/>
</dbReference>
<comment type="similarity">
    <text evidence="2 12">Belongs to the ELO family.</text>
</comment>
<feature type="transmembrane region" description="Helical" evidence="12">
    <location>
        <begin position="67"/>
        <end position="85"/>
    </location>
</feature>
<evidence type="ECO:0000256" key="6">
    <source>
        <dbReference type="ARBA" id="ARBA00022832"/>
    </source>
</evidence>
<evidence type="ECO:0000256" key="12">
    <source>
        <dbReference type="RuleBase" id="RU361115"/>
    </source>
</evidence>
<evidence type="ECO:0000256" key="1">
    <source>
        <dbReference type="ARBA" id="ARBA00004141"/>
    </source>
</evidence>
<accession>A0A0D2FK61</accession>
<dbReference type="Proteomes" id="UP000053789">
    <property type="component" value="Unassembled WGS sequence"/>
</dbReference>
<dbReference type="VEuPathDB" id="FungiDB:Z519_12374"/>
<dbReference type="InterPro" id="IPR002076">
    <property type="entry name" value="ELO_fam"/>
</dbReference>
<keyword evidence="9 12" id="KW-0472">Membrane</keyword>
<dbReference type="GO" id="GO:0005789">
    <property type="term" value="C:endoplasmic reticulum membrane"/>
    <property type="evidence" value="ECO:0007669"/>
    <property type="project" value="TreeGrafter"/>
</dbReference>
<evidence type="ECO:0000256" key="3">
    <source>
        <dbReference type="ARBA" id="ARBA00022516"/>
    </source>
</evidence>
<dbReference type="EC" id="2.3.1.-" evidence="12"/>
<feature type="transmembrane region" description="Helical" evidence="12">
    <location>
        <begin position="196"/>
        <end position="214"/>
    </location>
</feature>
<keyword evidence="5 12" id="KW-0812">Transmembrane</keyword>
<dbReference type="AlphaFoldDB" id="A0A0D2FK61"/>
<evidence type="ECO:0000256" key="8">
    <source>
        <dbReference type="ARBA" id="ARBA00023098"/>
    </source>
</evidence>
<evidence type="ECO:0000313" key="13">
    <source>
        <dbReference type="EMBL" id="KIW87077.1"/>
    </source>
</evidence>
<keyword evidence="3 12" id="KW-0444">Lipid biosynthesis</keyword>
<dbReference type="GO" id="GO:0030148">
    <property type="term" value="P:sphingolipid biosynthetic process"/>
    <property type="evidence" value="ECO:0007669"/>
    <property type="project" value="TreeGrafter"/>
</dbReference>
<evidence type="ECO:0000256" key="10">
    <source>
        <dbReference type="ARBA" id="ARBA00023160"/>
    </source>
</evidence>
<dbReference type="GO" id="GO:0034625">
    <property type="term" value="P:fatty acid elongation, monounsaturated fatty acid"/>
    <property type="evidence" value="ECO:0007669"/>
    <property type="project" value="TreeGrafter"/>
</dbReference>
<evidence type="ECO:0000256" key="5">
    <source>
        <dbReference type="ARBA" id="ARBA00022692"/>
    </source>
</evidence>
<feature type="transmembrane region" description="Helical" evidence="12">
    <location>
        <begin position="97"/>
        <end position="116"/>
    </location>
</feature>
<sequence length="341" mass="38745">MKFLNSTYWATATPLPKWQDTIVVTPAIPKVDPWSTFDRFFSTITGSSTKDFRFEPGQTPMSTFEETAAFILAYYVIIFGGRELMRNQAPMKLNNLFIIHNFYLTAISGALLLLFAQQLVPALWQNGLYDGICGEAGWSQQLLVLYYLNYLTKYLELLDTVFLVLKKKPLTFLHTYHHGATVLLCYTQLVGRTSVSWVPITLNLAVHVVMYWYYAQSARGVKVWWKQYITMFQITQFVLDLGFIYFACYTYFADSYAPWLPHSGSCGDAQQEVAAVTGCAIISSYLVLFIMFYFSTYKKPSVKRALKKAAKTGLPTVSETTELTADFLKMATTAIVETTSN</sequence>
<keyword evidence="8 12" id="KW-0443">Lipid metabolism</keyword>
<keyword evidence="4 12" id="KW-0808">Transferase</keyword>
<dbReference type="Pfam" id="PF01151">
    <property type="entry name" value="ELO"/>
    <property type="match status" value="1"/>
</dbReference>
<evidence type="ECO:0000256" key="9">
    <source>
        <dbReference type="ARBA" id="ARBA00023136"/>
    </source>
</evidence>
<protein>
    <recommendedName>
        <fullName evidence="12">Elongation of fatty acids protein</fullName>
        <ecNumber evidence="12">2.3.1.-</ecNumber>
    </recommendedName>
</protein>
<comment type="catalytic activity">
    <reaction evidence="12">
        <text>an acyl-CoA + malonyl-CoA + H(+) = a 3-oxoacyl-CoA + CO2 + CoA</text>
        <dbReference type="Rhea" id="RHEA:50252"/>
        <dbReference type="ChEBI" id="CHEBI:15378"/>
        <dbReference type="ChEBI" id="CHEBI:16526"/>
        <dbReference type="ChEBI" id="CHEBI:57287"/>
        <dbReference type="ChEBI" id="CHEBI:57384"/>
        <dbReference type="ChEBI" id="CHEBI:58342"/>
        <dbReference type="ChEBI" id="CHEBI:90726"/>
    </reaction>
    <physiologicalReaction direction="left-to-right" evidence="12">
        <dbReference type="Rhea" id="RHEA:50253"/>
    </physiologicalReaction>
</comment>
<dbReference type="HOGENOM" id="CLU_048483_6_1_1"/>
<proteinExistence type="inferred from homology"/>
<dbReference type="PANTHER" id="PTHR11157:SF134">
    <property type="entry name" value="ELONGATION OF FATTY ACIDS PROTEIN 1-RELATED"/>
    <property type="match status" value="1"/>
</dbReference>
<comment type="subcellular location">
    <subcellularLocation>
        <location evidence="1">Membrane</location>
        <topology evidence="1">Multi-pass membrane protein</topology>
    </subcellularLocation>
</comment>
<dbReference type="EMBL" id="KN847007">
    <property type="protein sequence ID" value="KIW87077.1"/>
    <property type="molecule type" value="Genomic_DNA"/>
</dbReference>
<dbReference type="PROSITE" id="PS01188">
    <property type="entry name" value="ELO"/>
    <property type="match status" value="1"/>
</dbReference>
<feature type="transmembrane region" description="Helical" evidence="12">
    <location>
        <begin position="273"/>
        <end position="294"/>
    </location>
</feature>
<dbReference type="RefSeq" id="XP_016613746.1">
    <property type="nucleotide sequence ID" value="XM_016770080.1"/>
</dbReference>
<name>A0A0D2FK61_CLAB1</name>